<dbReference type="RefSeq" id="WP_205262003.1">
    <property type="nucleotide sequence ID" value="NZ_JAERWK010000023.1"/>
</dbReference>
<dbReference type="EMBL" id="JAERWK010000023">
    <property type="protein sequence ID" value="MBM9469040.1"/>
    <property type="molecule type" value="Genomic_DNA"/>
</dbReference>
<dbReference type="PANTHER" id="PTHR36510:SF1">
    <property type="entry name" value="GLUTAMATE--CYSTEINE LIGASE 2-RELATED"/>
    <property type="match status" value="1"/>
</dbReference>
<dbReference type="EC" id="6.3.2.2" evidence="5"/>
<dbReference type="InterPro" id="IPR006336">
    <property type="entry name" value="GCS2"/>
</dbReference>
<dbReference type="HAMAP" id="MF_01609">
    <property type="entry name" value="Glu_cys_ligase_2"/>
    <property type="match status" value="1"/>
</dbReference>
<dbReference type="InterPro" id="IPR014746">
    <property type="entry name" value="Gln_synth/guanido_kin_cat_dom"/>
</dbReference>
<evidence type="ECO:0000256" key="1">
    <source>
        <dbReference type="ARBA" id="ARBA00022598"/>
    </source>
</evidence>
<dbReference type="NCBIfam" id="TIGR02050">
    <property type="entry name" value="gshA_cyan_rel"/>
    <property type="match status" value="1"/>
</dbReference>
<dbReference type="Proteomes" id="UP000663792">
    <property type="component" value="Unassembled WGS sequence"/>
</dbReference>
<dbReference type="AlphaFoldDB" id="A0A938YJP6"/>
<keyword evidence="7" id="KW-1185">Reference proteome</keyword>
<dbReference type="GO" id="GO:0005524">
    <property type="term" value="F:ATP binding"/>
    <property type="evidence" value="ECO:0007669"/>
    <property type="project" value="UniProtKB-KW"/>
</dbReference>
<comment type="catalytic activity">
    <reaction evidence="4 5">
        <text>L-cysteine + L-glutamate + ATP = gamma-L-glutamyl-L-cysteine + ADP + phosphate + H(+)</text>
        <dbReference type="Rhea" id="RHEA:13285"/>
        <dbReference type="ChEBI" id="CHEBI:15378"/>
        <dbReference type="ChEBI" id="CHEBI:29985"/>
        <dbReference type="ChEBI" id="CHEBI:30616"/>
        <dbReference type="ChEBI" id="CHEBI:35235"/>
        <dbReference type="ChEBI" id="CHEBI:43474"/>
        <dbReference type="ChEBI" id="CHEBI:58173"/>
        <dbReference type="ChEBI" id="CHEBI:456216"/>
        <dbReference type="EC" id="6.3.2.2"/>
    </reaction>
</comment>
<comment type="similarity">
    <text evidence="5">Belongs to the glutamate--cysteine ligase type 2 family. YbdK subfamily.</text>
</comment>
<sequence length="375" mass="39766">MNARSFGVEEELLLVDPVAAAPVAAGDDVVTATVRRTGVDADRVDHEFKEQQAELGSVPALEAEPLRADLIRLRRAMATGAAATGVRIAALATSPLPTRPSATDDERYHRMTAEFAVIAREQLTCGQHVHVSVDSPEEGVAVLDRIRTDLATILALSANSPFFQGQDTGYASYRTMLWGRWPTAGPTERFGDPARYRQVVDTLIASGAALDTGMIYFDARLSASYPTVEVRVADVCTDVDDAVAVAVLIRALVETAVRDWRSGVPAPDVRVEVLRGAAWRAARSGLAGELFDVRAGRLLPALDAVGALVDRVGPALSATGDRALVDASLQRWAAVGTGADRQRAAAAAVDGSVRESLIGVVDDVVRRTVVPDPVA</sequence>
<evidence type="ECO:0000256" key="4">
    <source>
        <dbReference type="ARBA" id="ARBA00048819"/>
    </source>
</evidence>
<name>A0A938YJP6_9ACTN</name>
<comment type="caution">
    <text evidence="6">The sequence shown here is derived from an EMBL/GenBank/DDBJ whole genome shotgun (WGS) entry which is preliminary data.</text>
</comment>
<organism evidence="6 7">
    <name type="scientific">Nakamurella leprariae</name>
    <dbReference type="NCBI Taxonomy" id="2803911"/>
    <lineage>
        <taxon>Bacteria</taxon>
        <taxon>Bacillati</taxon>
        <taxon>Actinomycetota</taxon>
        <taxon>Actinomycetes</taxon>
        <taxon>Nakamurellales</taxon>
        <taxon>Nakamurellaceae</taxon>
        <taxon>Nakamurella</taxon>
    </lineage>
</organism>
<dbReference type="GO" id="GO:0042398">
    <property type="term" value="P:modified amino acid biosynthetic process"/>
    <property type="evidence" value="ECO:0007669"/>
    <property type="project" value="InterPro"/>
</dbReference>
<proteinExistence type="inferred from homology"/>
<comment type="function">
    <text evidence="5">ATP-dependent carboxylate-amine ligase which exhibits weak glutamate--cysteine ligase activity.</text>
</comment>
<evidence type="ECO:0000313" key="7">
    <source>
        <dbReference type="Proteomes" id="UP000663792"/>
    </source>
</evidence>
<evidence type="ECO:0000256" key="2">
    <source>
        <dbReference type="ARBA" id="ARBA00022741"/>
    </source>
</evidence>
<protein>
    <recommendedName>
        <fullName evidence="5">Putative glutamate--cysteine ligase 2</fullName>
        <ecNumber evidence="5">6.3.2.2</ecNumber>
    </recommendedName>
    <alternativeName>
        <fullName evidence="5">Gamma-glutamylcysteine synthetase 2</fullName>
        <shortName evidence="5">GCS 2</shortName>
        <shortName evidence="5">Gamma-GCS 2</shortName>
    </alternativeName>
</protein>
<keyword evidence="2 5" id="KW-0547">Nucleotide-binding</keyword>
<dbReference type="SUPFAM" id="SSF55931">
    <property type="entry name" value="Glutamine synthetase/guanido kinase"/>
    <property type="match status" value="1"/>
</dbReference>
<dbReference type="InterPro" id="IPR050141">
    <property type="entry name" value="GCL_type2/YbdK_subfam"/>
</dbReference>
<evidence type="ECO:0000313" key="6">
    <source>
        <dbReference type="EMBL" id="MBM9469040.1"/>
    </source>
</evidence>
<dbReference type="GO" id="GO:0004357">
    <property type="term" value="F:glutamate-cysteine ligase activity"/>
    <property type="evidence" value="ECO:0007669"/>
    <property type="project" value="UniProtKB-EC"/>
</dbReference>
<dbReference type="Gene3D" id="3.30.590.20">
    <property type="match status" value="1"/>
</dbReference>
<keyword evidence="1 5" id="KW-0436">Ligase</keyword>
<reference evidence="6" key="1">
    <citation type="submission" date="2021-01" db="EMBL/GenBank/DDBJ databases">
        <title>YIM 132084 draft genome.</title>
        <authorList>
            <person name="An D."/>
        </authorList>
    </citation>
    <scope>NUCLEOTIDE SEQUENCE</scope>
    <source>
        <strain evidence="6">YIM 132084</strain>
    </source>
</reference>
<evidence type="ECO:0000256" key="3">
    <source>
        <dbReference type="ARBA" id="ARBA00022840"/>
    </source>
</evidence>
<gene>
    <name evidence="6" type="ORF">JL106_17275</name>
</gene>
<dbReference type="Pfam" id="PF04107">
    <property type="entry name" value="GCS2"/>
    <property type="match status" value="1"/>
</dbReference>
<keyword evidence="3 5" id="KW-0067">ATP-binding</keyword>
<accession>A0A938YJP6</accession>
<dbReference type="InterPro" id="IPR011793">
    <property type="entry name" value="YbdK"/>
</dbReference>
<dbReference type="PANTHER" id="PTHR36510">
    <property type="entry name" value="GLUTAMATE--CYSTEINE LIGASE 2-RELATED"/>
    <property type="match status" value="1"/>
</dbReference>
<evidence type="ECO:0000256" key="5">
    <source>
        <dbReference type="HAMAP-Rule" id="MF_01609"/>
    </source>
</evidence>
<dbReference type="NCBIfam" id="NF010041">
    <property type="entry name" value="PRK13517.1-1"/>
    <property type="match status" value="1"/>
</dbReference>